<evidence type="ECO:0000313" key="2">
    <source>
        <dbReference type="Proteomes" id="UP001605036"/>
    </source>
</evidence>
<comment type="caution">
    <text evidence="1">The sequence shown here is derived from an EMBL/GenBank/DDBJ whole genome shotgun (WGS) entry which is preliminary data.</text>
</comment>
<organism evidence="1 2">
    <name type="scientific">Riccia fluitans</name>
    <dbReference type="NCBI Taxonomy" id="41844"/>
    <lineage>
        <taxon>Eukaryota</taxon>
        <taxon>Viridiplantae</taxon>
        <taxon>Streptophyta</taxon>
        <taxon>Embryophyta</taxon>
        <taxon>Marchantiophyta</taxon>
        <taxon>Marchantiopsida</taxon>
        <taxon>Marchantiidae</taxon>
        <taxon>Marchantiales</taxon>
        <taxon>Ricciaceae</taxon>
        <taxon>Riccia</taxon>
    </lineage>
</organism>
<protein>
    <submittedName>
        <fullName evidence="1">Uncharacterized protein</fullName>
    </submittedName>
</protein>
<name>A0ABD1ZLE9_9MARC</name>
<dbReference type="AlphaFoldDB" id="A0ABD1ZLE9"/>
<dbReference type="EMBL" id="JBHFFA010000001">
    <property type="protein sequence ID" value="KAL2650914.1"/>
    <property type="molecule type" value="Genomic_DNA"/>
</dbReference>
<proteinExistence type="predicted"/>
<evidence type="ECO:0000313" key="1">
    <source>
        <dbReference type="EMBL" id="KAL2650914.1"/>
    </source>
</evidence>
<reference evidence="1 2" key="1">
    <citation type="submission" date="2024-09" db="EMBL/GenBank/DDBJ databases">
        <title>Chromosome-scale assembly of Riccia fluitans.</title>
        <authorList>
            <person name="Paukszto L."/>
            <person name="Sawicki J."/>
            <person name="Karawczyk K."/>
            <person name="Piernik-Szablinska J."/>
            <person name="Szczecinska M."/>
            <person name="Mazdziarz M."/>
        </authorList>
    </citation>
    <scope>NUCLEOTIDE SEQUENCE [LARGE SCALE GENOMIC DNA]</scope>
    <source>
        <strain evidence="1">Rf_01</strain>
        <tissue evidence="1">Aerial parts of the thallus</tissue>
    </source>
</reference>
<dbReference type="Proteomes" id="UP001605036">
    <property type="component" value="Unassembled WGS sequence"/>
</dbReference>
<gene>
    <name evidence="1" type="ORF">R1flu_019042</name>
</gene>
<sequence>MKDKRCKELDIVMKEKHQQLDILIEDVTKITNNFCLKPVNTTEKSTLAQFRKDVKEGQELDISLKNVIEQYVFALEPLIDEAKASVLKAVGAVLQSLR</sequence>
<keyword evidence="2" id="KW-1185">Reference proteome</keyword>
<accession>A0ABD1ZLE9</accession>